<dbReference type="Pfam" id="PF25601">
    <property type="entry name" value="AAA_lid_14"/>
    <property type="match status" value="1"/>
</dbReference>
<dbReference type="EMBL" id="VFJB01000003">
    <property type="protein sequence ID" value="KAA0258921.1"/>
    <property type="molecule type" value="Genomic_DNA"/>
</dbReference>
<feature type="coiled-coil region" evidence="7">
    <location>
        <begin position="105"/>
        <end position="137"/>
    </location>
</feature>
<evidence type="ECO:0000256" key="6">
    <source>
        <dbReference type="PROSITE-ProRule" id="PRU00169"/>
    </source>
</evidence>
<dbReference type="GO" id="GO:0000160">
    <property type="term" value="P:phosphorelay signal transduction system"/>
    <property type="evidence" value="ECO:0007669"/>
    <property type="project" value="InterPro"/>
</dbReference>
<dbReference type="Pfam" id="PF02954">
    <property type="entry name" value="HTH_8"/>
    <property type="match status" value="1"/>
</dbReference>
<keyword evidence="11" id="KW-1185">Reference proteome</keyword>
<dbReference type="OrthoDB" id="9814761at2"/>
<dbReference type="Proteomes" id="UP000322876">
    <property type="component" value="Unassembled WGS sequence"/>
</dbReference>
<evidence type="ECO:0000256" key="7">
    <source>
        <dbReference type="SAM" id="Coils"/>
    </source>
</evidence>
<dbReference type="PROSITE" id="PS50110">
    <property type="entry name" value="RESPONSE_REGULATORY"/>
    <property type="match status" value="1"/>
</dbReference>
<dbReference type="CDD" id="cd00009">
    <property type="entry name" value="AAA"/>
    <property type="match status" value="1"/>
</dbReference>
<evidence type="ECO:0000259" key="8">
    <source>
        <dbReference type="PROSITE" id="PS50045"/>
    </source>
</evidence>
<dbReference type="GO" id="GO:0006355">
    <property type="term" value="P:regulation of DNA-templated transcription"/>
    <property type="evidence" value="ECO:0007669"/>
    <property type="project" value="InterPro"/>
</dbReference>
<dbReference type="InterPro" id="IPR058031">
    <property type="entry name" value="AAA_lid_NorR"/>
</dbReference>
<keyword evidence="3" id="KW-0805">Transcription regulation</keyword>
<dbReference type="CDD" id="cd00156">
    <property type="entry name" value="REC"/>
    <property type="match status" value="1"/>
</dbReference>
<feature type="modified residue" description="4-aspartylphosphate" evidence="6">
    <location>
        <position position="51"/>
    </location>
</feature>
<evidence type="ECO:0000256" key="1">
    <source>
        <dbReference type="ARBA" id="ARBA00022741"/>
    </source>
</evidence>
<dbReference type="PANTHER" id="PTHR32071:SF119">
    <property type="entry name" value="SIGMA L-DEPENDENT TRANSCRIPTIONAL REGULATOR YPLP-RELATED"/>
    <property type="match status" value="1"/>
</dbReference>
<evidence type="ECO:0000256" key="5">
    <source>
        <dbReference type="ARBA" id="ARBA00023163"/>
    </source>
</evidence>
<dbReference type="PROSITE" id="PS00688">
    <property type="entry name" value="SIGMA54_INTERACT_3"/>
    <property type="match status" value="1"/>
</dbReference>
<dbReference type="PANTHER" id="PTHR32071">
    <property type="entry name" value="TRANSCRIPTIONAL REGULATORY PROTEIN"/>
    <property type="match status" value="1"/>
</dbReference>
<evidence type="ECO:0000256" key="2">
    <source>
        <dbReference type="ARBA" id="ARBA00022840"/>
    </source>
</evidence>
<dbReference type="InterPro" id="IPR025943">
    <property type="entry name" value="Sigma_54_int_dom_ATP-bd_2"/>
</dbReference>
<dbReference type="SMART" id="SM00382">
    <property type="entry name" value="AAA"/>
    <property type="match status" value="1"/>
</dbReference>
<dbReference type="Gene3D" id="3.40.50.300">
    <property type="entry name" value="P-loop containing nucleotide triphosphate hydrolases"/>
    <property type="match status" value="1"/>
</dbReference>
<dbReference type="InterPro" id="IPR009057">
    <property type="entry name" value="Homeodomain-like_sf"/>
</dbReference>
<dbReference type="InterPro" id="IPR001789">
    <property type="entry name" value="Sig_transdc_resp-reg_receiver"/>
</dbReference>
<keyword evidence="5" id="KW-0804">Transcription</keyword>
<dbReference type="SUPFAM" id="SSF52540">
    <property type="entry name" value="P-loop containing nucleoside triphosphate hydrolases"/>
    <property type="match status" value="1"/>
</dbReference>
<keyword evidence="2" id="KW-0067">ATP-binding</keyword>
<dbReference type="SUPFAM" id="SSF52172">
    <property type="entry name" value="CheY-like"/>
    <property type="match status" value="1"/>
</dbReference>
<name>A0A5A8F8K5_9BACT</name>
<dbReference type="InterPro" id="IPR003593">
    <property type="entry name" value="AAA+_ATPase"/>
</dbReference>
<gene>
    <name evidence="10" type="ORF">FHQ18_02955</name>
</gene>
<dbReference type="SUPFAM" id="SSF46689">
    <property type="entry name" value="Homeodomain-like"/>
    <property type="match status" value="1"/>
</dbReference>
<comment type="caution">
    <text evidence="10">The sequence shown here is derived from an EMBL/GenBank/DDBJ whole genome shotgun (WGS) entry which is preliminary data.</text>
</comment>
<dbReference type="InterPro" id="IPR025662">
    <property type="entry name" value="Sigma_54_int_dom_ATP-bd_1"/>
</dbReference>
<evidence type="ECO:0000313" key="10">
    <source>
        <dbReference type="EMBL" id="KAA0258921.1"/>
    </source>
</evidence>
<dbReference type="FunFam" id="3.40.50.300:FF:000006">
    <property type="entry name" value="DNA-binding transcriptional regulator NtrC"/>
    <property type="match status" value="1"/>
</dbReference>
<dbReference type="SMART" id="SM00448">
    <property type="entry name" value="REC"/>
    <property type="match status" value="1"/>
</dbReference>
<dbReference type="InterPro" id="IPR002197">
    <property type="entry name" value="HTH_Fis"/>
</dbReference>
<dbReference type="Gene3D" id="3.40.50.2300">
    <property type="match status" value="1"/>
</dbReference>
<accession>A0A5A8F8K5</accession>
<feature type="domain" description="Response regulatory" evidence="9">
    <location>
        <begin position="3"/>
        <end position="116"/>
    </location>
</feature>
<dbReference type="PROSITE" id="PS00675">
    <property type="entry name" value="SIGMA54_INTERACT_1"/>
    <property type="match status" value="1"/>
</dbReference>
<organism evidence="10 11">
    <name type="scientific">Deferribacter autotrophicus</name>
    <dbReference type="NCBI Taxonomy" id="500465"/>
    <lineage>
        <taxon>Bacteria</taxon>
        <taxon>Pseudomonadati</taxon>
        <taxon>Deferribacterota</taxon>
        <taxon>Deferribacteres</taxon>
        <taxon>Deferribacterales</taxon>
        <taxon>Deferribacteraceae</taxon>
        <taxon>Deferribacter</taxon>
    </lineage>
</organism>
<dbReference type="Pfam" id="PF00158">
    <property type="entry name" value="Sigma54_activat"/>
    <property type="match status" value="1"/>
</dbReference>
<dbReference type="GO" id="GO:0043565">
    <property type="term" value="F:sequence-specific DNA binding"/>
    <property type="evidence" value="ECO:0007669"/>
    <property type="project" value="InterPro"/>
</dbReference>
<keyword evidence="7" id="KW-0175">Coiled coil</keyword>
<dbReference type="PROSITE" id="PS50045">
    <property type="entry name" value="SIGMA54_INTERACT_4"/>
    <property type="match status" value="1"/>
</dbReference>
<keyword evidence="4" id="KW-0238">DNA-binding</keyword>
<proteinExistence type="predicted"/>
<dbReference type="PROSITE" id="PS00676">
    <property type="entry name" value="SIGMA54_INTERACT_2"/>
    <property type="match status" value="1"/>
</dbReference>
<evidence type="ECO:0000313" key="11">
    <source>
        <dbReference type="Proteomes" id="UP000322876"/>
    </source>
</evidence>
<reference evidence="10 11" key="1">
    <citation type="submission" date="2019-06" db="EMBL/GenBank/DDBJ databases">
        <title>Genomic insights into carbon and energy metabolism of Deferribacter autotrophicus revealed new metabolic traits in the phylum Deferribacteres.</title>
        <authorList>
            <person name="Slobodkin A.I."/>
            <person name="Slobodkina G.B."/>
            <person name="Allioux M."/>
            <person name="Alain K."/>
            <person name="Jebbar M."/>
            <person name="Shadrin V."/>
            <person name="Kublanov I.V."/>
            <person name="Toshchakov S.V."/>
            <person name="Bonch-Osmolovskaya E.A."/>
        </authorList>
    </citation>
    <scope>NUCLEOTIDE SEQUENCE [LARGE SCALE GENOMIC DNA]</scope>
    <source>
        <strain evidence="10 11">SL50</strain>
    </source>
</reference>
<dbReference type="InterPro" id="IPR027417">
    <property type="entry name" value="P-loop_NTPase"/>
</dbReference>
<dbReference type="AlphaFoldDB" id="A0A5A8F8K5"/>
<keyword evidence="6" id="KW-0597">Phosphoprotein</keyword>
<dbReference type="Pfam" id="PF00072">
    <property type="entry name" value="Response_reg"/>
    <property type="match status" value="1"/>
</dbReference>
<evidence type="ECO:0000256" key="3">
    <source>
        <dbReference type="ARBA" id="ARBA00023015"/>
    </source>
</evidence>
<dbReference type="PRINTS" id="PR01590">
    <property type="entry name" value="HTHFIS"/>
</dbReference>
<dbReference type="InterPro" id="IPR025944">
    <property type="entry name" value="Sigma_54_int_dom_CS"/>
</dbReference>
<evidence type="ECO:0000256" key="4">
    <source>
        <dbReference type="ARBA" id="ARBA00023125"/>
    </source>
</evidence>
<dbReference type="InterPro" id="IPR011006">
    <property type="entry name" value="CheY-like_superfamily"/>
</dbReference>
<dbReference type="GO" id="GO:0005524">
    <property type="term" value="F:ATP binding"/>
    <property type="evidence" value="ECO:0007669"/>
    <property type="project" value="UniProtKB-KW"/>
</dbReference>
<dbReference type="Gene3D" id="1.10.10.60">
    <property type="entry name" value="Homeodomain-like"/>
    <property type="match status" value="1"/>
</dbReference>
<protein>
    <submittedName>
        <fullName evidence="10">Sigma-54-dependent Fis family transcriptional regulator</fullName>
    </submittedName>
</protein>
<sequence length="429" mass="48775">MLKVLIVDDDKNSREVIKLALERIYEVEVALNGVHALELMKKNSYDVVICDYVMNEVDGIEVLKKMRKSGNNAVFILITAFGSSDTAIKAIQEGAFEYLSKPFKMSKLKQILAEIEKSLSEKKKEEAVETNKDFEDEQIIADSPVFLEVLKQMARIASSDVPVLITGESGVGKEVVAKSIHKYSKRKKGPFVAVNCNAIPPSLLESELFGYEKGAFTGADKSKPGYFEQAQKGTLFLDEIGDLEFDLQVKLLRVLQENCVRRVGGMKDIKLDVRYIFATNVDLEQKVAEGKFRADLYYRLKVAEIRVPPLRERTEDIIPLANYFIKKYNFYNREIRLSQGAERLLLKYRFPGNVRELENIIRASLIKARYTGVIMPGDLGLKEEHIKELNREEILDALKKAGNNRKKAAEILGISRATFYRLLKKFSIE</sequence>
<dbReference type="Gene3D" id="1.10.8.60">
    <property type="match status" value="1"/>
</dbReference>
<dbReference type="RefSeq" id="WP_149265681.1">
    <property type="nucleotide sequence ID" value="NZ_VFJB01000003.1"/>
</dbReference>
<dbReference type="InterPro" id="IPR002078">
    <property type="entry name" value="Sigma_54_int"/>
</dbReference>
<keyword evidence="1" id="KW-0547">Nucleotide-binding</keyword>
<feature type="domain" description="Sigma-54 factor interaction" evidence="8">
    <location>
        <begin position="139"/>
        <end position="366"/>
    </location>
</feature>
<evidence type="ECO:0000259" key="9">
    <source>
        <dbReference type="PROSITE" id="PS50110"/>
    </source>
</evidence>